<dbReference type="OrthoDB" id="9871895at2"/>
<protein>
    <submittedName>
        <fullName evidence="2">Uncharacterized protein</fullName>
    </submittedName>
</protein>
<keyword evidence="1" id="KW-0472">Membrane</keyword>
<evidence type="ECO:0000313" key="2">
    <source>
        <dbReference type="EMBL" id="TWT38212.1"/>
    </source>
</evidence>
<sequence>MRIPNHNPRRPGVTIFECVGALALLAVLLGLVAQMTVQVDRQAHARWHSRLASATLSNLMEQAAATPWAELESGPLSQQLAEQASATPLPGAELAVEVTSPDSDLAEKKVTLTLSWRSGASQEGRRLSLTSFVYAEPEEEDSP</sequence>
<keyword evidence="1" id="KW-0812">Transmembrane</keyword>
<accession>A0A5C5VKH3</accession>
<proteinExistence type="predicted"/>
<dbReference type="AlphaFoldDB" id="A0A5C5VKH3"/>
<name>A0A5C5VKH3_9BACT</name>
<evidence type="ECO:0000313" key="3">
    <source>
        <dbReference type="Proteomes" id="UP000316714"/>
    </source>
</evidence>
<keyword evidence="1" id="KW-1133">Transmembrane helix</keyword>
<dbReference type="RefSeq" id="WP_146565575.1">
    <property type="nucleotide sequence ID" value="NZ_SIHJ01000001.1"/>
</dbReference>
<gene>
    <name evidence="2" type="ORF">KOR34_31810</name>
</gene>
<reference evidence="2 3" key="1">
    <citation type="submission" date="2019-02" db="EMBL/GenBank/DDBJ databases">
        <title>Deep-cultivation of Planctomycetes and their phenomic and genomic characterization uncovers novel biology.</title>
        <authorList>
            <person name="Wiegand S."/>
            <person name="Jogler M."/>
            <person name="Boedeker C."/>
            <person name="Pinto D."/>
            <person name="Vollmers J."/>
            <person name="Rivas-Marin E."/>
            <person name="Kohn T."/>
            <person name="Peeters S.H."/>
            <person name="Heuer A."/>
            <person name="Rast P."/>
            <person name="Oberbeckmann S."/>
            <person name="Bunk B."/>
            <person name="Jeske O."/>
            <person name="Meyerdierks A."/>
            <person name="Storesund J.E."/>
            <person name="Kallscheuer N."/>
            <person name="Luecker S."/>
            <person name="Lage O.M."/>
            <person name="Pohl T."/>
            <person name="Merkel B.J."/>
            <person name="Hornburger P."/>
            <person name="Mueller R.-W."/>
            <person name="Bruemmer F."/>
            <person name="Labrenz M."/>
            <person name="Spormann A.M."/>
            <person name="Op Den Camp H."/>
            <person name="Overmann J."/>
            <person name="Amann R."/>
            <person name="Jetten M.S.M."/>
            <person name="Mascher T."/>
            <person name="Medema M.H."/>
            <person name="Devos D.P."/>
            <person name="Kaster A.-K."/>
            <person name="Ovreas L."/>
            <person name="Rohde M."/>
            <person name="Galperin M.Y."/>
            <person name="Jogler C."/>
        </authorList>
    </citation>
    <scope>NUCLEOTIDE SEQUENCE [LARGE SCALE GENOMIC DNA]</scope>
    <source>
        <strain evidence="2 3">KOR34</strain>
    </source>
</reference>
<organism evidence="2 3">
    <name type="scientific">Posidoniimonas corsicana</name>
    <dbReference type="NCBI Taxonomy" id="1938618"/>
    <lineage>
        <taxon>Bacteria</taxon>
        <taxon>Pseudomonadati</taxon>
        <taxon>Planctomycetota</taxon>
        <taxon>Planctomycetia</taxon>
        <taxon>Pirellulales</taxon>
        <taxon>Lacipirellulaceae</taxon>
        <taxon>Posidoniimonas</taxon>
    </lineage>
</organism>
<evidence type="ECO:0000256" key="1">
    <source>
        <dbReference type="SAM" id="Phobius"/>
    </source>
</evidence>
<dbReference type="EMBL" id="SIHJ01000001">
    <property type="protein sequence ID" value="TWT38212.1"/>
    <property type="molecule type" value="Genomic_DNA"/>
</dbReference>
<dbReference type="Proteomes" id="UP000316714">
    <property type="component" value="Unassembled WGS sequence"/>
</dbReference>
<keyword evidence="3" id="KW-1185">Reference proteome</keyword>
<comment type="caution">
    <text evidence="2">The sequence shown here is derived from an EMBL/GenBank/DDBJ whole genome shotgun (WGS) entry which is preliminary data.</text>
</comment>
<feature type="transmembrane region" description="Helical" evidence="1">
    <location>
        <begin position="12"/>
        <end position="33"/>
    </location>
</feature>